<dbReference type="Proteomes" id="UP001589607">
    <property type="component" value="Unassembled WGS sequence"/>
</dbReference>
<evidence type="ECO:0000313" key="3">
    <source>
        <dbReference type="EMBL" id="MFB9095815.1"/>
    </source>
</evidence>
<proteinExistence type="predicted"/>
<feature type="signal peptide" evidence="1">
    <location>
        <begin position="1"/>
        <end position="23"/>
    </location>
</feature>
<dbReference type="RefSeq" id="WP_236456521.1">
    <property type="nucleotide sequence ID" value="NZ_CBCSGE010000011.1"/>
</dbReference>
<dbReference type="Pfam" id="PF18626">
    <property type="entry name" value="Gln_deamidase_2"/>
    <property type="match status" value="1"/>
</dbReference>
<evidence type="ECO:0000256" key="1">
    <source>
        <dbReference type="SAM" id="SignalP"/>
    </source>
</evidence>
<sequence length="311" mass="35202">MKKNLLKLTLLLGLAIVLGSCNGEQEGNPQEVNPQTSEDYTIGLIKKCDDCEASFSKTFFYCGIKAGASYVENDSPYLNDIKESISSGTPIKIYFDENDPERIISVVKISNSEEKNWNSNVKYEETPFKTIEDLNKKVSTQKASSFDFTTTEAVNFFNAMKNKSCAINNQNLCIPFQYANDGCYARAHMMRKHMNSTSKDCYKIFAYGNLKVNISSTGVCGIAWRYHVAPLISVNGVWNVVDPSLFNQPVTITTWLNKMKYNGGTVSTTSYQNSSVYYYDYASNYTQYDNNYSDTYSTLANYRYRQTSCSF</sequence>
<comment type="caution">
    <text evidence="3">The sequence shown here is derived from an EMBL/GenBank/DDBJ whole genome shotgun (WGS) entry which is preliminary data.</text>
</comment>
<reference evidence="3 4" key="1">
    <citation type="submission" date="2024-09" db="EMBL/GenBank/DDBJ databases">
        <authorList>
            <person name="Sun Q."/>
            <person name="Mori K."/>
        </authorList>
    </citation>
    <scope>NUCLEOTIDE SEQUENCE [LARGE SCALE GENOMIC DNA]</scope>
    <source>
        <strain evidence="3 4">CECT 7955</strain>
    </source>
</reference>
<accession>A0ABV5GLS5</accession>
<dbReference type="Gene3D" id="3.10.620.30">
    <property type="match status" value="1"/>
</dbReference>
<evidence type="ECO:0000313" key="4">
    <source>
        <dbReference type="Proteomes" id="UP001589607"/>
    </source>
</evidence>
<feature type="chain" id="PRO_5046279085" evidence="1">
    <location>
        <begin position="24"/>
        <end position="311"/>
    </location>
</feature>
<keyword evidence="1" id="KW-0732">Signal</keyword>
<keyword evidence="4" id="KW-1185">Reference proteome</keyword>
<dbReference type="EMBL" id="JBHMEY010000010">
    <property type="protein sequence ID" value="MFB9095815.1"/>
    <property type="molecule type" value="Genomic_DNA"/>
</dbReference>
<feature type="domain" description="Protein glutaminase" evidence="2">
    <location>
        <begin position="154"/>
        <end position="259"/>
    </location>
</feature>
<gene>
    <name evidence="3" type="ORF">ACFFVF_04760</name>
</gene>
<evidence type="ECO:0000259" key="2">
    <source>
        <dbReference type="Pfam" id="PF18626"/>
    </source>
</evidence>
<dbReference type="InterPro" id="IPR041325">
    <property type="entry name" value="Gln_deamidase_2"/>
</dbReference>
<organism evidence="3 4">
    <name type="scientific">Flavobacterium jumunjinense</name>
    <dbReference type="NCBI Taxonomy" id="998845"/>
    <lineage>
        <taxon>Bacteria</taxon>
        <taxon>Pseudomonadati</taxon>
        <taxon>Bacteroidota</taxon>
        <taxon>Flavobacteriia</taxon>
        <taxon>Flavobacteriales</taxon>
        <taxon>Flavobacteriaceae</taxon>
        <taxon>Flavobacterium</taxon>
    </lineage>
</organism>
<dbReference type="PROSITE" id="PS51257">
    <property type="entry name" value="PROKAR_LIPOPROTEIN"/>
    <property type="match status" value="1"/>
</dbReference>
<protein>
    <submittedName>
        <fullName evidence="3">Protein-glutamine glutaminase family protein</fullName>
    </submittedName>
</protein>
<name>A0ABV5GLS5_9FLAO</name>